<dbReference type="Pfam" id="PF07974">
    <property type="entry name" value="EGF_2"/>
    <property type="match status" value="1"/>
</dbReference>
<evidence type="ECO:0000256" key="2">
    <source>
        <dbReference type="ARBA" id="ARBA00010271"/>
    </source>
</evidence>
<feature type="disulfide bond" evidence="5">
    <location>
        <begin position="45"/>
        <end position="54"/>
    </location>
</feature>
<dbReference type="PROSITE" id="PS00022">
    <property type="entry name" value="EGF_1"/>
    <property type="match status" value="2"/>
</dbReference>
<dbReference type="Gene3D" id="2.10.25.10">
    <property type="entry name" value="Laminin"/>
    <property type="match status" value="1"/>
</dbReference>
<feature type="signal peptide" evidence="7">
    <location>
        <begin position="1"/>
        <end position="23"/>
    </location>
</feature>
<dbReference type="GO" id="GO:0016757">
    <property type="term" value="F:glycosyltransferase activity"/>
    <property type="evidence" value="ECO:0007669"/>
    <property type="project" value="InterPro"/>
</dbReference>
<dbReference type="PANTHER" id="PTHR11062:SF376">
    <property type="entry name" value="EXOSTOSIN FAMILY PROTEIN"/>
    <property type="match status" value="1"/>
</dbReference>
<keyword evidence="4 5" id="KW-1015">Disulfide bond</keyword>
<feature type="disulfide bond" evidence="5">
    <location>
        <begin position="26"/>
        <end position="36"/>
    </location>
</feature>
<dbReference type="Pfam" id="PF03016">
    <property type="entry name" value="Exostosin_GT47"/>
    <property type="match status" value="1"/>
</dbReference>
<feature type="domain" description="EGF-like" evidence="8">
    <location>
        <begin position="22"/>
        <end position="55"/>
    </location>
</feature>
<name>A0A836BS46_9CHLO</name>
<keyword evidence="7" id="KW-0732">Signal</keyword>
<dbReference type="PANTHER" id="PTHR11062">
    <property type="entry name" value="EXOSTOSIN HEPARAN SULFATE GLYCOSYLTRANSFERASE -RELATED"/>
    <property type="match status" value="1"/>
</dbReference>
<dbReference type="GO" id="GO:0000139">
    <property type="term" value="C:Golgi membrane"/>
    <property type="evidence" value="ECO:0007669"/>
    <property type="project" value="UniProtKB-SubCell"/>
</dbReference>
<keyword evidence="3" id="KW-0333">Golgi apparatus</keyword>
<evidence type="ECO:0000256" key="7">
    <source>
        <dbReference type="SAM" id="SignalP"/>
    </source>
</evidence>
<feature type="compositionally biased region" description="Gly residues" evidence="6">
    <location>
        <begin position="590"/>
        <end position="602"/>
    </location>
</feature>
<evidence type="ECO:0000259" key="8">
    <source>
        <dbReference type="PROSITE" id="PS50026"/>
    </source>
</evidence>
<evidence type="ECO:0000313" key="9">
    <source>
        <dbReference type="EMBL" id="KAG2486865.1"/>
    </source>
</evidence>
<feature type="compositionally biased region" description="Gly residues" evidence="6">
    <location>
        <begin position="550"/>
        <end position="560"/>
    </location>
</feature>
<dbReference type="EMBL" id="JAEHOE010000106">
    <property type="protein sequence ID" value="KAG2486865.1"/>
    <property type="molecule type" value="Genomic_DNA"/>
</dbReference>
<sequence length="669" mass="71220">MDAARGFRTALAVLVVLAAPARGLPCANNCTQLGTCNEDLGRCDCPRHLDGPACGTALGVEALAARCKKLYFHPKGKWSTNCTSPEHASCLLDCHGRGTCVAGWCHCQPGAYGADCALSTGPGGRPALLPERGYVPRRTGPRVYVYDLPPVMSSWRSEWSLTDRPLMRMLLERLLAAGARVADGDTADWYLLPLVLRGNDHRSWLVKAARHVARAHPWWNATGGGHRHLVLALGDWGRTEVEYARKFPESHITQNITFATYWGLYEDRPCGWEASHRNATDIVLPVMLRPGKMEALGLLQGRLHPAFPELAQAQLRERSGPLLYFAGRICGDMSVPQVRNGSAGPVCASDKNSAYSGGVRQAVHFHHWNRTGFLLRTSDQDYGRHLVTARFCLAPTGAGHGQRQIQAVLAGCVPVLISDGVLQPWEPFLDWGSFGVRVAEADIPRLHEVLEAVGPEEYARKDAALRCAAQHLAYSLSQGASMGESGRFDAFETLLAVLAARARHPGTPPERLRQVDPALDAFLDCREPPEAAATEREPVSAMPLQRAVGGSLGGNGSLEGDGGERTGSVGARVVGEGGAEGGAAAAEAGSGAGAAGTGGGAAAGRNATGAAANVPSTALRPLCSISPFDEGQSQRLPMCRHVYGSWPLQGGAICAYSPRNIAACPRAWD</sequence>
<keyword evidence="10" id="KW-1185">Reference proteome</keyword>
<dbReference type="InterPro" id="IPR040911">
    <property type="entry name" value="Exostosin_GT47"/>
</dbReference>
<accession>A0A836BS46</accession>
<evidence type="ECO:0000256" key="1">
    <source>
        <dbReference type="ARBA" id="ARBA00004323"/>
    </source>
</evidence>
<comment type="similarity">
    <text evidence="2">Belongs to the glycosyltransferase 47 family.</text>
</comment>
<protein>
    <recommendedName>
        <fullName evidence="8">EGF-like domain-containing protein</fullName>
    </recommendedName>
</protein>
<evidence type="ECO:0000256" key="3">
    <source>
        <dbReference type="ARBA" id="ARBA00023034"/>
    </source>
</evidence>
<comment type="caution">
    <text evidence="5">Lacks conserved residue(s) required for the propagation of feature annotation.</text>
</comment>
<feature type="region of interest" description="Disordered" evidence="6">
    <location>
        <begin position="581"/>
        <end position="607"/>
    </location>
</feature>
<evidence type="ECO:0000256" key="5">
    <source>
        <dbReference type="PROSITE-ProRule" id="PRU00076"/>
    </source>
</evidence>
<evidence type="ECO:0000313" key="10">
    <source>
        <dbReference type="Proteomes" id="UP000612055"/>
    </source>
</evidence>
<dbReference type="InterPro" id="IPR013111">
    <property type="entry name" value="EGF_extracell"/>
</dbReference>
<proteinExistence type="inferred from homology"/>
<evidence type="ECO:0000256" key="4">
    <source>
        <dbReference type="ARBA" id="ARBA00023157"/>
    </source>
</evidence>
<dbReference type="AlphaFoldDB" id="A0A836BS46"/>
<organism evidence="9 10">
    <name type="scientific">Edaphochlamys debaryana</name>
    <dbReference type="NCBI Taxonomy" id="47281"/>
    <lineage>
        <taxon>Eukaryota</taxon>
        <taxon>Viridiplantae</taxon>
        <taxon>Chlorophyta</taxon>
        <taxon>core chlorophytes</taxon>
        <taxon>Chlorophyceae</taxon>
        <taxon>CS clade</taxon>
        <taxon>Chlamydomonadales</taxon>
        <taxon>Chlamydomonadales incertae sedis</taxon>
        <taxon>Edaphochlamys</taxon>
    </lineage>
</organism>
<dbReference type="PROSITE" id="PS50026">
    <property type="entry name" value="EGF_3"/>
    <property type="match status" value="1"/>
</dbReference>
<comment type="subcellular location">
    <subcellularLocation>
        <location evidence="1">Golgi apparatus membrane</location>
        <topology evidence="1">Single-pass type II membrane protein</topology>
    </subcellularLocation>
</comment>
<evidence type="ECO:0000256" key="6">
    <source>
        <dbReference type="SAM" id="MobiDB-lite"/>
    </source>
</evidence>
<feature type="chain" id="PRO_5032574189" description="EGF-like domain-containing protein" evidence="7">
    <location>
        <begin position="24"/>
        <end position="669"/>
    </location>
</feature>
<gene>
    <name evidence="9" type="ORF">HYH03_014548</name>
</gene>
<reference evidence="9" key="1">
    <citation type="journal article" date="2020" name="bioRxiv">
        <title>Comparative genomics of Chlamydomonas.</title>
        <authorList>
            <person name="Craig R.J."/>
            <person name="Hasan A.R."/>
            <person name="Ness R.W."/>
            <person name="Keightley P.D."/>
        </authorList>
    </citation>
    <scope>NUCLEOTIDE SEQUENCE</scope>
    <source>
        <strain evidence="9">CCAP 11/70</strain>
    </source>
</reference>
<keyword evidence="5" id="KW-0245">EGF-like domain</keyword>
<comment type="caution">
    <text evidence="9">The sequence shown here is derived from an EMBL/GenBank/DDBJ whole genome shotgun (WGS) entry which is preliminary data.</text>
</comment>
<dbReference type="OrthoDB" id="1924787at2759"/>
<dbReference type="Proteomes" id="UP000612055">
    <property type="component" value="Unassembled WGS sequence"/>
</dbReference>
<feature type="region of interest" description="Disordered" evidence="6">
    <location>
        <begin position="547"/>
        <end position="568"/>
    </location>
</feature>
<dbReference type="InterPro" id="IPR004263">
    <property type="entry name" value="Exostosin"/>
</dbReference>
<dbReference type="InterPro" id="IPR000742">
    <property type="entry name" value="EGF"/>
</dbReference>